<dbReference type="Gene3D" id="3.30.70.1230">
    <property type="entry name" value="Nucleotide cyclase"/>
    <property type="match status" value="1"/>
</dbReference>
<keyword evidence="4" id="KW-1185">Reference proteome</keyword>
<dbReference type="RefSeq" id="WP_267892907.1">
    <property type="nucleotide sequence ID" value="NZ_JARAUR010000099.1"/>
</dbReference>
<feature type="domain" description="Guanylate cyclase" evidence="2">
    <location>
        <begin position="809"/>
        <end position="877"/>
    </location>
</feature>
<feature type="region of interest" description="Disordered" evidence="1">
    <location>
        <begin position="21"/>
        <end position="58"/>
    </location>
</feature>
<dbReference type="NCBIfam" id="NF041121">
    <property type="entry name" value="SAV_2336_NTERM"/>
    <property type="match status" value="1"/>
</dbReference>
<evidence type="ECO:0000313" key="4">
    <source>
        <dbReference type="Proteomes" id="UP001271274"/>
    </source>
</evidence>
<feature type="compositionally biased region" description="Polar residues" evidence="1">
    <location>
        <begin position="966"/>
        <end position="976"/>
    </location>
</feature>
<feature type="compositionally biased region" description="Basic and acidic residues" evidence="1">
    <location>
        <begin position="1072"/>
        <end position="1086"/>
    </location>
</feature>
<gene>
    <name evidence="3" type="ORF">PV662_43125</name>
</gene>
<organism evidence="3 4">
    <name type="scientific">Streptomyces europaeiscabiei</name>
    <dbReference type="NCBI Taxonomy" id="146819"/>
    <lineage>
        <taxon>Bacteria</taxon>
        <taxon>Bacillati</taxon>
        <taxon>Actinomycetota</taxon>
        <taxon>Actinomycetes</taxon>
        <taxon>Kitasatosporales</taxon>
        <taxon>Streptomycetaceae</taxon>
        <taxon>Streptomyces</taxon>
    </lineage>
</organism>
<accession>A0ABU4NVJ3</accession>
<feature type="compositionally biased region" description="Polar residues" evidence="1">
    <location>
        <begin position="28"/>
        <end position="38"/>
    </location>
</feature>
<protein>
    <submittedName>
        <fullName evidence="3">SAV_2336 N-terminal domain-related protein</fullName>
    </submittedName>
</protein>
<evidence type="ECO:0000256" key="1">
    <source>
        <dbReference type="SAM" id="MobiDB-lite"/>
    </source>
</evidence>
<dbReference type="PROSITE" id="PS50125">
    <property type="entry name" value="GUANYLATE_CYCLASE_2"/>
    <property type="match status" value="1"/>
</dbReference>
<comment type="caution">
    <text evidence="3">The sequence shown here is derived from an EMBL/GenBank/DDBJ whole genome shotgun (WGS) entry which is preliminary data.</text>
</comment>
<dbReference type="EMBL" id="JARAYU010000027">
    <property type="protein sequence ID" value="MDX3706394.1"/>
    <property type="molecule type" value="Genomic_DNA"/>
</dbReference>
<dbReference type="SUPFAM" id="SSF55073">
    <property type="entry name" value="Nucleotide cyclase"/>
    <property type="match status" value="1"/>
</dbReference>
<evidence type="ECO:0000313" key="3">
    <source>
        <dbReference type="EMBL" id="MDX3706394.1"/>
    </source>
</evidence>
<dbReference type="InterPro" id="IPR047738">
    <property type="entry name" value="SAV_2336-like_N"/>
</dbReference>
<evidence type="ECO:0000259" key="2">
    <source>
        <dbReference type="PROSITE" id="PS50125"/>
    </source>
</evidence>
<name>A0ABU4NVJ3_9ACTN</name>
<dbReference type="InterPro" id="IPR001054">
    <property type="entry name" value="A/G_cyclase"/>
</dbReference>
<feature type="region of interest" description="Disordered" evidence="1">
    <location>
        <begin position="1072"/>
        <end position="1097"/>
    </location>
</feature>
<proteinExistence type="predicted"/>
<feature type="region of interest" description="Disordered" evidence="1">
    <location>
        <begin position="959"/>
        <end position="1026"/>
    </location>
</feature>
<feature type="compositionally biased region" description="Basic and acidic residues" evidence="1">
    <location>
        <begin position="978"/>
        <end position="1013"/>
    </location>
</feature>
<dbReference type="Proteomes" id="UP001271274">
    <property type="component" value="Unassembled WGS sequence"/>
</dbReference>
<sequence>MEPEDFLDVLWLAARVPSGPAAPLTRYARSTTDPQAPSTAPALSDTLSEPGPQDLPRAGADQLTAQAEAAQQPHLAVLSGPAAGTPTGALRTPGDRALGRTLPLGRALRPLKRRVPSRQHSEVDEVATADLQADTRSPQLALRAQPERWLRLTLIIDGGMSMLLWERQCAELKGLLERSGAFRQVEIHQIRYTTEEAGVRLGRPWNTTMATRPTECVTDASGRTMVLVVTDGAAAAWRDGRIRPVLEGWARNGPTAVIHTLPRRLWAGSGVRADTWQVTSPRPGVPNSAWTVTDQVLPPSVAPPPPVPVPVLDLTPTGFSTWAAVNTMVGRPMPVRLWSPHRPQTPAGKPSRVSVRDFGRAASPEAVRLAAHLAAMAPVTVPVMQLVHSCLHQRQGAAPLAEVLLGGLMQPLLPSGDAQFTGRHQLFDFTAEAKDLLLDAVPTTELLDCGRWVGERIESLIGHSSDFPAWPLGPDDQVTATPFAYLGPALQARLGLPNAEAHDAASDRAVLSPTTGELSAEPAFAWVSNDGLDESLDLLSEELGIATLSGEADIPRWDSVVNLVDTVAERRGEPPADVRPRLRAQYVESLLHLCPSEVQAAFARVGSTPQDTDLLLLHLLLYVHARSDGSRMTETEIAEDLSQFLDGRGLHLDRERRLGPEDTRRFDLLWRIDGRYCPVEFKRTGTPFSWKAAFTQTEHHLGLSGDSFVAGFVVAVDDDEKPAGPAPLEECVIGYAPPSHPNRMITGLRFQNGAAPAIRRVCIAVDTVGFAAMTAASRQSWHENLDGALRHAIQAAGVEPDACVRHDQGDGVLILLPPGADEARAVPGFAEGLAQALRHALEQGHTMRLRVAMDSGAVVTGRYGFAGESVERVNRLVGSDALREPQSECALLVSETLYEEVPAFHGRFQRVNVRSKNLQAWAWLLSSLPEHFRLSEPFAPSPSNAVMADEALSAGGHNLAKREPQKGTSMNASYYRSQLDRKNKARADAEKKVGEFRKKEADKRAKATKERSAAAKASSQSTVNSKLRAAQRYENEANKAGQDASTWSAKVGKLSKEAADLSAKLAKAEQAERAAAEKARQREQQKTQRRAAAEQQKIESRLTATEGEVRMVMRELRAPKPEKLRVLLLAAASAGDLRVGQEQQRIRAAVQSATHRDLVDLDLHPAATADVFLDALTRFRPHVVHFSGHSTQDLIAFEKGEDGFHEGAIVSAGAFARAIAAVDDKPLLVLLNSCHSAAQTGKLVDTVPFAIGMSDTIGDVDAITYAARFYAAVADGQSVQAAHLLSRAAIEMNGLLDRDLPTLACAADVDPSATKLVTPPPE</sequence>
<reference evidence="3 4" key="1">
    <citation type="journal article" date="2023" name="Microb. Genom.">
        <title>Mesoterricola silvestris gen. nov., sp. nov., Mesoterricola sediminis sp. nov., Geothrix oryzae sp. nov., Geothrix edaphica sp. nov., Geothrix rubra sp. nov., and Geothrix limicola sp. nov., six novel members of Acidobacteriota isolated from soils.</title>
        <authorList>
            <person name="Weisberg A.J."/>
            <person name="Pearce E."/>
            <person name="Kramer C.G."/>
            <person name="Chang J.H."/>
            <person name="Clarke C.R."/>
        </authorList>
    </citation>
    <scope>NUCLEOTIDE SEQUENCE [LARGE SCALE GENOMIC DNA]</scope>
    <source>
        <strain evidence="3 4">ID09-01A</strain>
    </source>
</reference>
<dbReference type="InterPro" id="IPR029787">
    <property type="entry name" value="Nucleotide_cyclase"/>
</dbReference>